<dbReference type="AlphaFoldDB" id="A0A9W8YI16"/>
<organism evidence="7 8">
    <name type="scientific">Neocucurbitaria cava</name>
    <dbReference type="NCBI Taxonomy" id="798079"/>
    <lineage>
        <taxon>Eukaryota</taxon>
        <taxon>Fungi</taxon>
        <taxon>Dikarya</taxon>
        <taxon>Ascomycota</taxon>
        <taxon>Pezizomycotina</taxon>
        <taxon>Dothideomycetes</taxon>
        <taxon>Pleosporomycetidae</taxon>
        <taxon>Pleosporales</taxon>
        <taxon>Pleosporineae</taxon>
        <taxon>Cucurbitariaceae</taxon>
        <taxon>Neocucurbitaria</taxon>
    </lineage>
</organism>
<dbReference type="Gene3D" id="4.10.1000.10">
    <property type="entry name" value="Zinc finger, CCCH-type"/>
    <property type="match status" value="1"/>
</dbReference>
<feature type="compositionally biased region" description="Polar residues" evidence="5">
    <location>
        <begin position="967"/>
        <end position="982"/>
    </location>
</feature>
<feature type="compositionally biased region" description="Polar residues" evidence="5">
    <location>
        <begin position="290"/>
        <end position="302"/>
    </location>
</feature>
<feature type="compositionally biased region" description="Polar residues" evidence="5">
    <location>
        <begin position="175"/>
        <end position="185"/>
    </location>
</feature>
<feature type="domain" description="C3H1-type" evidence="6">
    <location>
        <begin position="660"/>
        <end position="688"/>
    </location>
</feature>
<feature type="zinc finger region" description="C3H1-type" evidence="4">
    <location>
        <begin position="660"/>
        <end position="688"/>
    </location>
</feature>
<feature type="compositionally biased region" description="Polar residues" evidence="5">
    <location>
        <begin position="96"/>
        <end position="111"/>
    </location>
</feature>
<dbReference type="Pfam" id="PF18044">
    <property type="entry name" value="zf-CCCH_4"/>
    <property type="match status" value="2"/>
</dbReference>
<dbReference type="GO" id="GO:0008270">
    <property type="term" value="F:zinc ion binding"/>
    <property type="evidence" value="ECO:0007669"/>
    <property type="project" value="UniProtKB-KW"/>
</dbReference>
<evidence type="ECO:0000313" key="8">
    <source>
        <dbReference type="Proteomes" id="UP001140560"/>
    </source>
</evidence>
<name>A0A9W8YI16_9PLEO</name>
<dbReference type="SMART" id="SM00356">
    <property type="entry name" value="ZnF_C3H1"/>
    <property type="match status" value="2"/>
</dbReference>
<evidence type="ECO:0000256" key="1">
    <source>
        <dbReference type="ARBA" id="ARBA00022723"/>
    </source>
</evidence>
<feature type="region of interest" description="Disordered" evidence="5">
    <location>
        <begin position="261"/>
        <end position="338"/>
    </location>
</feature>
<feature type="region of interest" description="Disordered" evidence="5">
    <location>
        <begin position="967"/>
        <end position="1001"/>
    </location>
</feature>
<proteinExistence type="predicted"/>
<feature type="region of interest" description="Disordered" evidence="5">
    <location>
        <begin position="135"/>
        <end position="162"/>
    </location>
</feature>
<feature type="compositionally biased region" description="Polar residues" evidence="5">
    <location>
        <begin position="876"/>
        <end position="903"/>
    </location>
</feature>
<feature type="region of interest" description="Disordered" evidence="5">
    <location>
        <begin position="809"/>
        <end position="828"/>
    </location>
</feature>
<dbReference type="InterPro" id="IPR036855">
    <property type="entry name" value="Znf_CCCH_sf"/>
</dbReference>
<feature type="zinc finger region" description="C3H1-type" evidence="4">
    <location>
        <begin position="611"/>
        <end position="638"/>
    </location>
</feature>
<keyword evidence="1 4" id="KW-0479">Metal-binding</keyword>
<evidence type="ECO:0000256" key="3">
    <source>
        <dbReference type="ARBA" id="ARBA00022833"/>
    </source>
</evidence>
<feature type="region of interest" description="Disordered" evidence="5">
    <location>
        <begin position="175"/>
        <end position="199"/>
    </location>
</feature>
<protein>
    <recommendedName>
        <fullName evidence="6">C3H1-type domain-containing protein</fullName>
    </recommendedName>
</protein>
<feature type="domain" description="C3H1-type" evidence="6">
    <location>
        <begin position="611"/>
        <end position="638"/>
    </location>
</feature>
<keyword evidence="8" id="KW-1185">Reference proteome</keyword>
<keyword evidence="3 4" id="KW-0862">Zinc</keyword>
<evidence type="ECO:0000259" key="6">
    <source>
        <dbReference type="PROSITE" id="PS50103"/>
    </source>
</evidence>
<keyword evidence="2 4" id="KW-0863">Zinc-finger</keyword>
<dbReference type="EMBL" id="JAPEUY010000001">
    <property type="protein sequence ID" value="KAJ4377711.1"/>
    <property type="molecule type" value="Genomic_DNA"/>
</dbReference>
<dbReference type="InterPro" id="IPR000571">
    <property type="entry name" value="Znf_CCCH"/>
</dbReference>
<dbReference type="PROSITE" id="PS50103">
    <property type="entry name" value="ZF_C3H1"/>
    <property type="match status" value="2"/>
</dbReference>
<feature type="compositionally biased region" description="Polar residues" evidence="5">
    <location>
        <begin position="267"/>
        <end position="279"/>
    </location>
</feature>
<evidence type="ECO:0000256" key="4">
    <source>
        <dbReference type="PROSITE-ProRule" id="PRU00723"/>
    </source>
</evidence>
<dbReference type="InterPro" id="IPR041367">
    <property type="entry name" value="Znf-CCCH_4"/>
</dbReference>
<feature type="compositionally biased region" description="Polar residues" evidence="5">
    <location>
        <begin position="325"/>
        <end position="338"/>
    </location>
</feature>
<dbReference type="Gene3D" id="2.30.30.1190">
    <property type="match status" value="1"/>
</dbReference>
<reference evidence="7" key="1">
    <citation type="submission" date="2022-10" db="EMBL/GenBank/DDBJ databases">
        <title>Tapping the CABI collections for fungal endophytes: first genome assemblies for Collariella, Neodidymelliopsis, Ascochyta clinopodiicola, Didymella pomorum, Didymosphaeria variabile, Neocosmospora piperis and Neocucurbitaria cava.</title>
        <authorList>
            <person name="Hill R."/>
        </authorList>
    </citation>
    <scope>NUCLEOTIDE SEQUENCE</scope>
    <source>
        <strain evidence="7">IMI 356814</strain>
    </source>
</reference>
<sequence length="1001" mass="112009">MSILTTLKNRFGKRSRDPNDDPQDQAAPERVKVTADRYVPTARRRSVCLSMQPASDNNTKIDSQSPPGSYPETQPYAPDEASSPSKGRKKAASKSRTVQGQTAGTVATTIEETPVPTSDEVISTARVTPVVRKVQEDAQAPTPPKQRQAANMPNLQARTPTETVTRTLYQRRQILQNHSSVSPHGTNEHRIRKSRSPTPTASLKALLADSSTPIAKAHKTLKRAYAQRTKHLHQMVLPQNNIFSRLHALVPEDVAEELEPVSEETAHVTSTAENKTTIDSIIPIERGSEVQDNIVSPATPNESSRDELAVSYPSIRSRQSHDSADSSTTRPSPPSNIMTEMSTHFAAQNEALAKRLEQVSEALAQTSSKSLEAQKLITRLATRPPSYPVQPQIQGDLVSLEHAIDRKIEDHYNAKERDHKGFWAPQKENLANSHRSTRLHEDYFDPRCMLRKNRTVLPKDKSRPILEAHEVQYRYQLEECSFQKLLGFPRVAKHEASFYASLKNSVAGECKENYPAQPTLPFHPQSGQPLTWRECCGLDAIIESGVLQPVVQSVQSEWAQFQSPISAPRGSGPMDFEETSLPMDIEKTGPPTIIQTWHPNQPIIFSQPQTQAQPPLCRSWAQGRCRYGDRCKFSHATEAILSAQNSLLQNVDKSIQQPTQSQPRPCRNWAQGRGCKYGDHCKFSHAPEVTLEAQVAPLEKIDRELLYLYNGIEKSLEWSWREINIEDNYQSLLRFLYDRTQTISTAVQPCSQDVLQQSSFNNMSLLTLVPALRNWWREISGNTRMPDDLFRAIGALKAVLIQVTKMMGSTDNTSHNKRDDSGHNKFNYFQQQGGLKDLHQSGWPNGPKIDQQSGDSGGEQQGGSNWNGPTGHHGWSHSSIRGNESGVSNNSLNGAPSQKHSAYQKTIKEAALLAGLDDILRQPPQKGSRRDSSDSQSLFRTLSPRYKTLLSFDNSDELDNFSLQSKSYVEEQQQQQPISNEANIKGVRPFPTSEDYLEEML</sequence>
<accession>A0A9W8YI16</accession>
<feature type="compositionally biased region" description="Polar residues" evidence="5">
    <location>
        <begin position="148"/>
        <end position="162"/>
    </location>
</feature>
<feature type="compositionally biased region" description="Polar residues" evidence="5">
    <location>
        <begin position="52"/>
        <end position="67"/>
    </location>
</feature>
<dbReference type="OrthoDB" id="1431934at2759"/>
<dbReference type="Proteomes" id="UP001140560">
    <property type="component" value="Unassembled WGS sequence"/>
</dbReference>
<evidence type="ECO:0000256" key="5">
    <source>
        <dbReference type="SAM" id="MobiDB-lite"/>
    </source>
</evidence>
<dbReference type="SUPFAM" id="SSF90229">
    <property type="entry name" value="CCCH zinc finger"/>
    <property type="match status" value="2"/>
</dbReference>
<feature type="region of interest" description="Disordered" evidence="5">
    <location>
        <begin position="1"/>
        <end position="123"/>
    </location>
</feature>
<feature type="region of interest" description="Disordered" evidence="5">
    <location>
        <begin position="836"/>
        <end position="903"/>
    </location>
</feature>
<gene>
    <name evidence="7" type="ORF">N0V83_000540</name>
</gene>
<comment type="caution">
    <text evidence="7">The sequence shown here is derived from an EMBL/GenBank/DDBJ whole genome shotgun (WGS) entry which is preliminary data.</text>
</comment>
<evidence type="ECO:0000313" key="7">
    <source>
        <dbReference type="EMBL" id="KAJ4377711.1"/>
    </source>
</evidence>
<feature type="compositionally biased region" description="Basic and acidic residues" evidence="5">
    <location>
        <begin position="814"/>
        <end position="823"/>
    </location>
</feature>
<evidence type="ECO:0000256" key="2">
    <source>
        <dbReference type="ARBA" id="ARBA00022771"/>
    </source>
</evidence>